<proteinExistence type="predicted"/>
<evidence type="ECO:0000313" key="4">
    <source>
        <dbReference type="Proteomes" id="UP000198707"/>
    </source>
</evidence>
<dbReference type="OrthoDB" id="505641at2"/>
<name>A0A1H6T7K2_9ACTN</name>
<evidence type="ECO:0000256" key="1">
    <source>
        <dbReference type="SAM" id="MobiDB-lite"/>
    </source>
</evidence>
<evidence type="ECO:0000313" key="3">
    <source>
        <dbReference type="EMBL" id="SEI74134.1"/>
    </source>
</evidence>
<dbReference type="EMBL" id="FNYV01000001">
    <property type="protein sequence ID" value="SEI74134.1"/>
    <property type="molecule type" value="Genomic_DNA"/>
</dbReference>
<protein>
    <recommendedName>
        <fullName evidence="5">Right handed beta helix region</fullName>
    </recommendedName>
</protein>
<feature type="chain" id="PRO_5011771580" description="Right handed beta helix region" evidence="2">
    <location>
        <begin position="21"/>
        <end position="348"/>
    </location>
</feature>
<feature type="region of interest" description="Disordered" evidence="1">
    <location>
        <begin position="26"/>
        <end position="71"/>
    </location>
</feature>
<dbReference type="Proteomes" id="UP000198707">
    <property type="component" value="Unassembled WGS sequence"/>
</dbReference>
<reference evidence="4" key="1">
    <citation type="submission" date="2016-10" db="EMBL/GenBank/DDBJ databases">
        <authorList>
            <person name="Varghese N."/>
            <person name="Submissions S."/>
        </authorList>
    </citation>
    <scope>NUCLEOTIDE SEQUENCE [LARGE SCALE GENOMIC DNA]</scope>
    <source>
        <strain evidence="4">CGMCC 4.7038</strain>
    </source>
</reference>
<feature type="signal peptide" evidence="2">
    <location>
        <begin position="1"/>
        <end position="20"/>
    </location>
</feature>
<gene>
    <name evidence="3" type="ORF">SAMN05443287_101955</name>
</gene>
<dbReference type="STRING" id="1144548.SAMN05443287_101955"/>
<accession>A0A1H6T7K2</accession>
<keyword evidence="2" id="KW-0732">Signal</keyword>
<dbReference type="InterPro" id="IPR011050">
    <property type="entry name" value="Pectin_lyase_fold/virulence"/>
</dbReference>
<feature type="compositionally biased region" description="Low complexity" evidence="1">
    <location>
        <begin position="31"/>
        <end position="59"/>
    </location>
</feature>
<evidence type="ECO:0000256" key="2">
    <source>
        <dbReference type="SAM" id="SignalP"/>
    </source>
</evidence>
<organism evidence="3 4">
    <name type="scientific">Micromonospora phaseoli</name>
    <dbReference type="NCBI Taxonomy" id="1144548"/>
    <lineage>
        <taxon>Bacteria</taxon>
        <taxon>Bacillati</taxon>
        <taxon>Actinomycetota</taxon>
        <taxon>Actinomycetes</taxon>
        <taxon>Micromonosporales</taxon>
        <taxon>Micromonosporaceae</taxon>
        <taxon>Micromonospora</taxon>
    </lineage>
</organism>
<sequence length="348" mass="35388">MALGAALTALVAIAVGGAVAASRMADRDADPAAATGGTPDPAVPSASLPEPSSPAPGASAGLGTRPNPSASVTASAKASAAASSASAALTGFPGAGNTGVPAGVQLARYSGPCTITKAGTVIDKRHVSCSLLIKAKDVVIRSSRVDGAIRLEGGSYSVRIEDAEIDGGQDQVPAVGFENVTVLRSELRGGQASVNCYRNCHVQDSWLHSQHLPDGGDWHLNAFLSNGGSDIRLVHNTLSCDQPNNAAGGGCTANASIFGDFGPNTNYTIQDNLFVASAQMSYCFYGGFDEHKDYGTQVSGIVVTGNVFQRGKNGKCGGYGPATSWARSAPGNVWRGNVWSDGKPLPPD</sequence>
<dbReference type="AlphaFoldDB" id="A0A1H6T7K2"/>
<keyword evidence="4" id="KW-1185">Reference proteome</keyword>
<dbReference type="RefSeq" id="WP_092375182.1">
    <property type="nucleotide sequence ID" value="NZ_BOPI01000024.1"/>
</dbReference>
<dbReference type="SUPFAM" id="SSF51126">
    <property type="entry name" value="Pectin lyase-like"/>
    <property type="match status" value="1"/>
</dbReference>
<evidence type="ECO:0008006" key="5">
    <source>
        <dbReference type="Google" id="ProtNLM"/>
    </source>
</evidence>